<keyword evidence="3" id="KW-1185">Reference proteome</keyword>
<feature type="signal peptide" evidence="1">
    <location>
        <begin position="1"/>
        <end position="20"/>
    </location>
</feature>
<feature type="chain" id="PRO_5030958746" evidence="1">
    <location>
        <begin position="21"/>
        <end position="155"/>
    </location>
</feature>
<evidence type="ECO:0000256" key="1">
    <source>
        <dbReference type="SAM" id="SignalP"/>
    </source>
</evidence>
<reference evidence="2 3" key="1">
    <citation type="journal article" date="1994" name="Int. J. Syst. Bacteriol.">
        <title>Phylogenetic positions of novel aerobic, bacteriochlorophyll a-containing bacteria and description of Roseococcus thiosulfatophilus gen. nov., sp. nov., Erythromicrobium ramosum gen. nov., sp. nov., and Erythrobacter litoralis sp. nov.</title>
        <authorList>
            <person name="Yurkov V."/>
            <person name="Stackebrandt E."/>
            <person name="Holmes A."/>
            <person name="Fuerst J.A."/>
            <person name="Hugenholtz P."/>
            <person name="Golecki J."/>
            <person name="Gad'on N."/>
            <person name="Gorlenko V.M."/>
            <person name="Kompantseva E.I."/>
            <person name="Drews G."/>
        </authorList>
    </citation>
    <scope>NUCLEOTIDE SEQUENCE [LARGE SCALE GENOMIC DNA]</scope>
    <source>
        <strain evidence="2 3">KR-99</strain>
    </source>
</reference>
<keyword evidence="1" id="KW-0732">Signal</keyword>
<dbReference type="Proteomes" id="UP000589292">
    <property type="component" value="Unassembled WGS sequence"/>
</dbReference>
<protein>
    <submittedName>
        <fullName evidence="2">DUF11 domain-containing protein</fullName>
    </submittedName>
</protein>
<dbReference type="EMBL" id="VDES01000003">
    <property type="protein sequence ID" value="MBA1375698.1"/>
    <property type="molecule type" value="Genomic_DNA"/>
</dbReference>
<dbReference type="RefSeq" id="WP_181268180.1">
    <property type="nucleotide sequence ID" value="NZ_VDES01000003.1"/>
</dbReference>
<organism evidence="2 3">
    <name type="scientific">Sphingomonas ursincola</name>
    <dbReference type="NCBI Taxonomy" id="56361"/>
    <lineage>
        <taxon>Bacteria</taxon>
        <taxon>Pseudomonadati</taxon>
        <taxon>Pseudomonadota</taxon>
        <taxon>Alphaproteobacteria</taxon>
        <taxon>Sphingomonadales</taxon>
        <taxon>Sphingomonadaceae</taxon>
        <taxon>Sphingomonas</taxon>
    </lineage>
</organism>
<evidence type="ECO:0000313" key="3">
    <source>
        <dbReference type="Proteomes" id="UP000589292"/>
    </source>
</evidence>
<dbReference type="AlphaFoldDB" id="A0A7V8UA55"/>
<proteinExistence type="predicted"/>
<name>A0A7V8UA55_9SPHN</name>
<sequence>MLLRTALALTAMLMPGAALASSDVMTKASIFVERIASQAGGVRRVRLEPARQVSPGERLIYVVEYRNTGNRPVQGFTVTNPLPRTVRLDETVDGSELVSIDGGRSWGPLSALRVPLGNGSWRPANPEDVTHLRWRVGDTLMQGETRRVTFRAIVR</sequence>
<gene>
    <name evidence="2" type="ORF">FG486_15235</name>
</gene>
<accession>A0A7V8UA55</accession>
<evidence type="ECO:0000313" key="2">
    <source>
        <dbReference type="EMBL" id="MBA1375698.1"/>
    </source>
</evidence>
<comment type="caution">
    <text evidence="2">The sequence shown here is derived from an EMBL/GenBank/DDBJ whole genome shotgun (WGS) entry which is preliminary data.</text>
</comment>